<dbReference type="InterPro" id="IPR022398">
    <property type="entry name" value="Peptidase_S8_His-AS"/>
</dbReference>
<evidence type="ECO:0000256" key="7">
    <source>
        <dbReference type="SAM" id="SignalP"/>
    </source>
</evidence>
<dbReference type="InterPro" id="IPR015500">
    <property type="entry name" value="Peptidase_S8_subtilisin-rel"/>
</dbReference>
<feature type="active site" description="Charge relay system" evidence="5">
    <location>
        <position position="364"/>
    </location>
</feature>
<dbReference type="InterPro" id="IPR023827">
    <property type="entry name" value="Peptidase_S8_Asp-AS"/>
</dbReference>
<dbReference type="PROSITE" id="PS51892">
    <property type="entry name" value="SUBTILASE"/>
    <property type="match status" value="1"/>
</dbReference>
<dbReference type="EMBL" id="JAQQWP010000010">
    <property type="protein sequence ID" value="KAK8096491.1"/>
    <property type="molecule type" value="Genomic_DNA"/>
</dbReference>
<dbReference type="FunFam" id="3.40.50.200:FF:000007">
    <property type="entry name" value="Subtilisin-like serine protease"/>
    <property type="match status" value="1"/>
</dbReference>
<dbReference type="InterPro" id="IPR050131">
    <property type="entry name" value="Peptidase_S8_subtilisin-like"/>
</dbReference>
<keyword evidence="7" id="KW-0732">Signal</keyword>
<feature type="active site" description="Charge relay system" evidence="5">
    <location>
        <position position="169"/>
    </location>
</feature>
<feature type="chain" id="PRO_5043765904" description="Peptidase S8/S53 domain-containing protein" evidence="7">
    <location>
        <begin position="22"/>
        <end position="421"/>
    </location>
</feature>
<evidence type="ECO:0000256" key="2">
    <source>
        <dbReference type="ARBA" id="ARBA00022670"/>
    </source>
</evidence>
<dbReference type="GO" id="GO:0006508">
    <property type="term" value="P:proteolysis"/>
    <property type="evidence" value="ECO:0007669"/>
    <property type="project" value="UniProtKB-KW"/>
</dbReference>
<evidence type="ECO:0000256" key="1">
    <source>
        <dbReference type="ARBA" id="ARBA00011073"/>
    </source>
</evidence>
<evidence type="ECO:0000313" key="9">
    <source>
        <dbReference type="EMBL" id="KAK8096491.1"/>
    </source>
</evidence>
<evidence type="ECO:0000256" key="6">
    <source>
        <dbReference type="RuleBase" id="RU003355"/>
    </source>
</evidence>
<dbReference type="InterPro" id="IPR000209">
    <property type="entry name" value="Peptidase_S8/S53_dom"/>
</dbReference>
<dbReference type="PRINTS" id="PR00723">
    <property type="entry name" value="SUBTILISIN"/>
</dbReference>
<evidence type="ECO:0000313" key="10">
    <source>
        <dbReference type="Proteomes" id="UP001392437"/>
    </source>
</evidence>
<dbReference type="CDD" id="cd04077">
    <property type="entry name" value="Peptidases_S8_PCSK9_ProteinaseK_like"/>
    <property type="match status" value="1"/>
</dbReference>
<dbReference type="InterPro" id="IPR034193">
    <property type="entry name" value="PCSK9_ProteinaseK-like"/>
</dbReference>
<dbReference type="InterPro" id="IPR023828">
    <property type="entry name" value="Peptidase_S8_Ser-AS"/>
</dbReference>
<gene>
    <name evidence="9" type="ORF">PG999_012435</name>
</gene>
<dbReference type="SUPFAM" id="SSF52743">
    <property type="entry name" value="Subtilisin-like"/>
    <property type="match status" value="1"/>
</dbReference>
<keyword evidence="10" id="KW-1185">Reference proteome</keyword>
<dbReference type="GO" id="GO:0004252">
    <property type="term" value="F:serine-type endopeptidase activity"/>
    <property type="evidence" value="ECO:0007669"/>
    <property type="project" value="UniProtKB-UniRule"/>
</dbReference>
<dbReference type="PANTHER" id="PTHR43806">
    <property type="entry name" value="PEPTIDASE S8"/>
    <property type="match status" value="1"/>
</dbReference>
<dbReference type="InterPro" id="IPR036852">
    <property type="entry name" value="Peptidase_S8/S53_dom_sf"/>
</dbReference>
<feature type="active site" description="Charge relay system" evidence="5">
    <location>
        <position position="202"/>
    </location>
</feature>
<evidence type="ECO:0000256" key="4">
    <source>
        <dbReference type="ARBA" id="ARBA00022825"/>
    </source>
</evidence>
<name>A0AAW0Q9B2_9PEZI</name>
<keyword evidence="4 5" id="KW-0720">Serine protease</keyword>
<dbReference type="PROSITE" id="PS00136">
    <property type="entry name" value="SUBTILASE_ASP"/>
    <property type="match status" value="1"/>
</dbReference>
<dbReference type="PANTHER" id="PTHR43806:SF11">
    <property type="entry name" value="CEREVISIN-RELATED"/>
    <property type="match status" value="1"/>
</dbReference>
<dbReference type="AlphaFoldDB" id="A0AAW0Q9B2"/>
<comment type="caution">
    <text evidence="9">The sequence shown here is derived from an EMBL/GenBank/DDBJ whole genome shotgun (WGS) entry which is preliminary data.</text>
</comment>
<accession>A0AAW0Q9B2</accession>
<evidence type="ECO:0000256" key="5">
    <source>
        <dbReference type="PROSITE-ProRule" id="PRU01240"/>
    </source>
</evidence>
<feature type="signal peptide" evidence="7">
    <location>
        <begin position="1"/>
        <end position="21"/>
    </location>
</feature>
<organism evidence="9 10">
    <name type="scientific">Apiospora kogelbergensis</name>
    <dbReference type="NCBI Taxonomy" id="1337665"/>
    <lineage>
        <taxon>Eukaryota</taxon>
        <taxon>Fungi</taxon>
        <taxon>Dikarya</taxon>
        <taxon>Ascomycota</taxon>
        <taxon>Pezizomycotina</taxon>
        <taxon>Sordariomycetes</taxon>
        <taxon>Xylariomycetidae</taxon>
        <taxon>Amphisphaeriales</taxon>
        <taxon>Apiosporaceae</taxon>
        <taxon>Apiospora</taxon>
    </lineage>
</organism>
<dbReference type="Gene3D" id="3.40.50.200">
    <property type="entry name" value="Peptidase S8/S53 domain"/>
    <property type="match status" value="1"/>
</dbReference>
<dbReference type="Proteomes" id="UP001392437">
    <property type="component" value="Unassembled WGS sequence"/>
</dbReference>
<dbReference type="Pfam" id="PF00082">
    <property type="entry name" value="Peptidase_S8"/>
    <property type="match status" value="1"/>
</dbReference>
<protein>
    <recommendedName>
        <fullName evidence="8">Peptidase S8/S53 domain-containing protein</fullName>
    </recommendedName>
</protein>
<keyword evidence="2 5" id="KW-0645">Protease</keyword>
<proteinExistence type="inferred from homology"/>
<dbReference type="PROSITE" id="PS00137">
    <property type="entry name" value="SUBTILASE_HIS"/>
    <property type="match status" value="1"/>
</dbReference>
<comment type="similarity">
    <text evidence="1 5 6">Belongs to the peptidase S8 family.</text>
</comment>
<sequence>MPSLTKAFLFVLLLTSSGTDAFPSREPASLKIRAVAGETVPNSWIIRYRSEVGDKAIKASQAKTASLLRKRNVRTRAGSDGIEPRYFNVSGFFGTHVYGDEAAVHELAADPAVDYISPDGVAPLAAKVTQKNAQPGLHRISHAKPPSKPPYQYVYDESAGKGITAYIIDTGIFINHPDFTGRARYGHNSYYPNDDPEDNLGHGSNVAGILAGETFGVAKKAQLVAVKACDFRGCPVSALLDSMQWTHDDASANGRVSTSVVNLSVGWIYDQSLNDMVESLVASGIAMFVAAGNDNDDVANHSPASAPNAITVGAISAFNDSKASFSNYGAGVDIFAPGVDILGPSYNQTGADNSFPTEQNNGTSQATPHVAGIAAYLMAKEGLRTPAAVRARLIQLASSTGALVKQNVGSTTGLIANNGYL</sequence>
<evidence type="ECO:0000256" key="3">
    <source>
        <dbReference type="ARBA" id="ARBA00022801"/>
    </source>
</evidence>
<dbReference type="PROSITE" id="PS00138">
    <property type="entry name" value="SUBTILASE_SER"/>
    <property type="match status" value="1"/>
</dbReference>
<evidence type="ECO:0000259" key="8">
    <source>
        <dbReference type="Pfam" id="PF00082"/>
    </source>
</evidence>
<reference evidence="9 10" key="1">
    <citation type="submission" date="2023-01" db="EMBL/GenBank/DDBJ databases">
        <title>Analysis of 21 Apiospora genomes using comparative genomics revels a genus with tremendous synthesis potential of carbohydrate active enzymes and secondary metabolites.</title>
        <authorList>
            <person name="Sorensen T."/>
        </authorList>
    </citation>
    <scope>NUCLEOTIDE SEQUENCE [LARGE SCALE GENOMIC DNA]</scope>
    <source>
        <strain evidence="9 10">CBS 117206</strain>
    </source>
</reference>
<keyword evidence="3 5" id="KW-0378">Hydrolase</keyword>
<feature type="domain" description="Peptidase S8/S53" evidence="8">
    <location>
        <begin position="160"/>
        <end position="402"/>
    </location>
</feature>